<dbReference type="InterPro" id="IPR003265">
    <property type="entry name" value="HhH-GPD_domain"/>
</dbReference>
<evidence type="ECO:0000256" key="5">
    <source>
        <dbReference type="ARBA" id="ARBA00023204"/>
    </source>
</evidence>
<keyword evidence="4" id="KW-0227">DNA damage</keyword>
<gene>
    <name evidence="7" type="ORF">ACCAA_120022</name>
</gene>
<reference evidence="7 8" key="1">
    <citation type="submission" date="2016-06" db="EMBL/GenBank/DDBJ databases">
        <authorList>
            <person name="Kjaerup R.B."/>
            <person name="Dalgaard T.S."/>
            <person name="Juul-Madsen H.R."/>
        </authorList>
    </citation>
    <scope>NUCLEOTIDE SEQUENCE [LARGE SCALE GENOMIC DNA]</scope>
    <source>
        <strain evidence="7">3</strain>
    </source>
</reference>
<keyword evidence="5" id="KW-0234">DNA repair</keyword>
<dbReference type="GO" id="GO:0032131">
    <property type="term" value="F:alkylated DNA binding"/>
    <property type="evidence" value="ECO:0007669"/>
    <property type="project" value="TreeGrafter"/>
</dbReference>
<sequence>MPESLHRDSAHGPRYWQQASADLARNDLVLAGLVERFAGTTLVSRGDPFVTLLRSIVGQQISVKAADSVWARFSAALPVLTPAELLARDPDTLRGCGLSERKVEYVVDLARHFEDEQIHVDRWSSMSDTEIIAELTAVRGIGVWTAEMFLIFNQLRPDVFPLDDIGLQRAVAIHYCRGERPPRRLLAEHGERWRPWRSVATWYLWRSLDPLPVEY</sequence>
<dbReference type="SMART" id="SM00478">
    <property type="entry name" value="ENDO3c"/>
    <property type="match status" value="1"/>
</dbReference>
<proteinExistence type="inferred from homology"/>
<dbReference type="CDD" id="cd00056">
    <property type="entry name" value="ENDO3c"/>
    <property type="match status" value="1"/>
</dbReference>
<evidence type="ECO:0000256" key="3">
    <source>
        <dbReference type="ARBA" id="ARBA00012000"/>
    </source>
</evidence>
<feature type="domain" description="HhH-GPD" evidence="6">
    <location>
        <begin position="57"/>
        <end position="209"/>
    </location>
</feature>
<dbReference type="PANTHER" id="PTHR43003:SF5">
    <property type="entry name" value="DNA-3-METHYLADENINE GLYCOSYLASE"/>
    <property type="match status" value="1"/>
</dbReference>
<name>A0A1A8XFG3_9PROT</name>
<evidence type="ECO:0000313" key="8">
    <source>
        <dbReference type="Proteomes" id="UP000199169"/>
    </source>
</evidence>
<dbReference type="GO" id="GO:0006307">
    <property type="term" value="P:DNA alkylation repair"/>
    <property type="evidence" value="ECO:0007669"/>
    <property type="project" value="TreeGrafter"/>
</dbReference>
<dbReference type="PROSITE" id="PS00516">
    <property type="entry name" value="ALKYLBASE_DNA_GLYCOS"/>
    <property type="match status" value="1"/>
</dbReference>
<dbReference type="InterPro" id="IPR011257">
    <property type="entry name" value="DNA_glycosylase"/>
</dbReference>
<accession>A0A1A8XFG3</accession>
<dbReference type="FunFam" id="1.10.340.30:FF:000004">
    <property type="entry name" value="DNA-3-methyladenine glycosylase II"/>
    <property type="match status" value="1"/>
</dbReference>
<dbReference type="EC" id="3.2.2.21" evidence="3"/>
<dbReference type="EMBL" id="FLQX01000024">
    <property type="protein sequence ID" value="SBT03929.1"/>
    <property type="molecule type" value="Genomic_DNA"/>
</dbReference>
<comment type="catalytic activity">
    <reaction evidence="1">
        <text>Hydrolysis of alkylated DNA, releasing 3-methyladenine, 3-methylguanine, 7-methylguanine and 7-methyladenine.</text>
        <dbReference type="EC" id="3.2.2.21"/>
    </reaction>
</comment>
<dbReference type="PANTHER" id="PTHR43003">
    <property type="entry name" value="DNA-3-METHYLADENINE GLYCOSYLASE"/>
    <property type="match status" value="1"/>
</dbReference>
<evidence type="ECO:0000256" key="2">
    <source>
        <dbReference type="ARBA" id="ARBA00010817"/>
    </source>
</evidence>
<dbReference type="InterPro" id="IPR051912">
    <property type="entry name" value="Alkylbase_DNA_Glycosylase/TA"/>
</dbReference>
<comment type="similarity">
    <text evidence="2">Belongs to the alkylbase DNA glycosidase AlkA family.</text>
</comment>
<dbReference type="STRING" id="1860102.ACCAA_120022"/>
<dbReference type="Pfam" id="PF00730">
    <property type="entry name" value="HhH-GPD"/>
    <property type="match status" value="1"/>
</dbReference>
<dbReference type="InterPro" id="IPR000035">
    <property type="entry name" value="Alkylbase_DNA_glycsylse_CS"/>
</dbReference>
<evidence type="ECO:0000259" key="6">
    <source>
        <dbReference type="SMART" id="SM00478"/>
    </source>
</evidence>
<dbReference type="GO" id="GO:0032993">
    <property type="term" value="C:protein-DNA complex"/>
    <property type="evidence" value="ECO:0007669"/>
    <property type="project" value="TreeGrafter"/>
</dbReference>
<evidence type="ECO:0000256" key="4">
    <source>
        <dbReference type="ARBA" id="ARBA00022763"/>
    </source>
</evidence>
<dbReference type="AlphaFoldDB" id="A0A1A8XFG3"/>
<dbReference type="Gene3D" id="1.10.340.30">
    <property type="entry name" value="Hypothetical protein, domain 2"/>
    <property type="match status" value="1"/>
</dbReference>
<dbReference type="Proteomes" id="UP000199169">
    <property type="component" value="Unassembled WGS sequence"/>
</dbReference>
<dbReference type="GO" id="GO:0043916">
    <property type="term" value="F:DNA-7-methylguanine glycosylase activity"/>
    <property type="evidence" value="ECO:0007669"/>
    <property type="project" value="TreeGrafter"/>
</dbReference>
<dbReference type="Gene3D" id="1.10.1670.40">
    <property type="match status" value="1"/>
</dbReference>
<evidence type="ECO:0000256" key="1">
    <source>
        <dbReference type="ARBA" id="ARBA00000086"/>
    </source>
</evidence>
<dbReference type="GO" id="GO:0006285">
    <property type="term" value="P:base-excision repair, AP site formation"/>
    <property type="evidence" value="ECO:0007669"/>
    <property type="project" value="TreeGrafter"/>
</dbReference>
<dbReference type="GO" id="GO:0008725">
    <property type="term" value="F:DNA-3-methyladenine glycosylase activity"/>
    <property type="evidence" value="ECO:0007669"/>
    <property type="project" value="TreeGrafter"/>
</dbReference>
<dbReference type="SUPFAM" id="SSF48150">
    <property type="entry name" value="DNA-glycosylase"/>
    <property type="match status" value="1"/>
</dbReference>
<keyword evidence="8" id="KW-1185">Reference proteome</keyword>
<organism evidence="7 8">
    <name type="scientific">Candidatus Accumulibacter aalborgensis</name>
    <dbReference type="NCBI Taxonomy" id="1860102"/>
    <lineage>
        <taxon>Bacteria</taxon>
        <taxon>Pseudomonadati</taxon>
        <taxon>Pseudomonadota</taxon>
        <taxon>Betaproteobacteria</taxon>
        <taxon>Candidatus Accumulibacter</taxon>
    </lineage>
</organism>
<evidence type="ECO:0000313" key="7">
    <source>
        <dbReference type="EMBL" id="SBT03929.1"/>
    </source>
</evidence>
<protein>
    <recommendedName>
        <fullName evidence="3">DNA-3-methyladenine glycosylase II</fullName>
        <ecNumber evidence="3">3.2.2.21</ecNumber>
    </recommendedName>
</protein>
<dbReference type="RefSeq" id="WP_245754404.1">
    <property type="nucleotide sequence ID" value="NZ_FLQX01000024.1"/>
</dbReference>